<evidence type="ECO:0000256" key="1">
    <source>
        <dbReference type="SAM" id="MobiDB-lite"/>
    </source>
</evidence>
<proteinExistence type="predicted"/>
<keyword evidence="2" id="KW-1185">Reference proteome</keyword>
<dbReference type="AlphaFoldDB" id="A0A0K0DF47"/>
<feature type="region of interest" description="Disordered" evidence="1">
    <location>
        <begin position="210"/>
        <end position="240"/>
    </location>
</feature>
<protein>
    <submittedName>
        <fullName evidence="3">Uncharacterized protein</fullName>
    </submittedName>
</protein>
<accession>A0A0K0DF47</accession>
<dbReference type="WBParaSite" id="ACAC_0000955701-mRNA-1">
    <property type="protein sequence ID" value="ACAC_0000955701-mRNA-1"/>
    <property type="gene ID" value="ACAC_0000955701"/>
</dbReference>
<organism evidence="2 3">
    <name type="scientific">Angiostrongylus cantonensis</name>
    <name type="common">Rat lungworm</name>
    <dbReference type="NCBI Taxonomy" id="6313"/>
    <lineage>
        <taxon>Eukaryota</taxon>
        <taxon>Metazoa</taxon>
        <taxon>Ecdysozoa</taxon>
        <taxon>Nematoda</taxon>
        <taxon>Chromadorea</taxon>
        <taxon>Rhabditida</taxon>
        <taxon>Rhabditina</taxon>
        <taxon>Rhabditomorpha</taxon>
        <taxon>Strongyloidea</taxon>
        <taxon>Metastrongylidae</taxon>
        <taxon>Angiostrongylus</taxon>
    </lineage>
</organism>
<sequence length="399" mass="44484">MTAAIPPWRRDYPMDRNQIQFNWLVPPPLAPLPTKPDTHKVLLQLAAEHEQRIQQQYAQQRDHLRRTEYERKAQPITLSSSTRTTAITTTTTMTTTSAPPFVLSKEPPLANERSPHRHEDNAIVFDRRLYDEHEGRRRHEELLRKEQLMIVERARAQAAARSRLLKQNVTKPRAWLQVGLMDARAFDNRRAPPVLTVRNYRPFDLNSIPSDAAERSTTTETVIRHSTATSGTESQHDIQIDTVMNSSDADGEEENKKSATSITTTPRTTITLITAATETLPSSTLSDAMTKKIPLNPTTSVALPTTTTTTTSTARTTSTVRTTSESPTTTTTTSTSTTTAITTIISKAHSNHQRVFIPAQNVTRAFRQKVTKSKLDDASIASSSTVFLAVIIAFVSFLS</sequence>
<reference evidence="3" key="2">
    <citation type="submission" date="2017-02" db="UniProtKB">
        <authorList>
            <consortium name="WormBaseParasite"/>
        </authorList>
    </citation>
    <scope>IDENTIFICATION</scope>
</reference>
<evidence type="ECO:0000313" key="3">
    <source>
        <dbReference type="WBParaSite" id="ACAC_0000955701-mRNA-1"/>
    </source>
</evidence>
<reference evidence="2" key="1">
    <citation type="submission" date="2012-09" db="EMBL/GenBank/DDBJ databases">
        <authorList>
            <person name="Martin A.A."/>
        </authorList>
    </citation>
    <scope>NUCLEOTIDE SEQUENCE</scope>
</reference>
<dbReference type="Proteomes" id="UP000035642">
    <property type="component" value="Unassembled WGS sequence"/>
</dbReference>
<evidence type="ECO:0000313" key="2">
    <source>
        <dbReference type="Proteomes" id="UP000035642"/>
    </source>
</evidence>
<feature type="region of interest" description="Disordered" evidence="1">
    <location>
        <begin position="97"/>
        <end position="116"/>
    </location>
</feature>
<feature type="compositionally biased region" description="Polar residues" evidence="1">
    <location>
        <begin position="215"/>
        <end position="233"/>
    </location>
</feature>
<name>A0A0K0DF47_ANGCA</name>